<sequence length="288" mass="32067">MKPKNKTPTHAVFLHGYSSNADLYIENMAEFARNGAVVLMPDLPGHGRSDGLLAYVPDWWAFIDQIWEHVELVVSEECVLDGKSLPIFVSGNSLGGGLAICLALQRPTYFRGAILQGPMLTVSDEVKPPWIVQMIFKHFIARLLPTWPLTPVKSLADFDFRVPTHGPVYEEANPFSMKRTSPFLASGRELGFTFPDWLDEKLKEVRTPFIVQHGKADKITEPATSQRLYDEAVATDKTLKLYDGVYHCELICCTPGGAEFTGLTWLPEQVAATQACTKDAVAWVAERV</sequence>
<comment type="caution">
    <text evidence="2">The sequence shown here is derived from an EMBL/GenBank/DDBJ whole genome shotgun (WGS) entry which is preliminary data.</text>
</comment>
<dbReference type="InterPro" id="IPR029058">
    <property type="entry name" value="AB_hydrolase_fold"/>
</dbReference>
<name>A0A812U895_9DINO</name>
<proteinExistence type="predicted"/>
<dbReference type="AlphaFoldDB" id="A0A812U895"/>
<evidence type="ECO:0000259" key="1">
    <source>
        <dbReference type="Pfam" id="PF12146"/>
    </source>
</evidence>
<dbReference type="Pfam" id="PF12146">
    <property type="entry name" value="Hydrolase_4"/>
    <property type="match status" value="1"/>
</dbReference>
<dbReference type="Proteomes" id="UP000604046">
    <property type="component" value="Unassembled WGS sequence"/>
</dbReference>
<dbReference type="Gene3D" id="3.40.50.1820">
    <property type="entry name" value="alpha/beta hydrolase"/>
    <property type="match status" value="1"/>
</dbReference>
<dbReference type="OrthoDB" id="2498029at2759"/>
<gene>
    <name evidence="2" type="primary">CSE</name>
    <name evidence="2" type="ORF">SNAT2548_LOCUS32012</name>
</gene>
<dbReference type="PANTHER" id="PTHR11614">
    <property type="entry name" value="PHOSPHOLIPASE-RELATED"/>
    <property type="match status" value="1"/>
</dbReference>
<reference evidence="2" key="1">
    <citation type="submission" date="2021-02" db="EMBL/GenBank/DDBJ databases">
        <authorList>
            <person name="Dougan E. K."/>
            <person name="Rhodes N."/>
            <person name="Thang M."/>
            <person name="Chan C."/>
        </authorList>
    </citation>
    <scope>NUCLEOTIDE SEQUENCE</scope>
</reference>
<keyword evidence="3" id="KW-1185">Reference proteome</keyword>
<protein>
    <submittedName>
        <fullName evidence="2">CSE protein</fullName>
    </submittedName>
</protein>
<dbReference type="InterPro" id="IPR000073">
    <property type="entry name" value="AB_hydrolase_1"/>
</dbReference>
<evidence type="ECO:0000313" key="3">
    <source>
        <dbReference type="Proteomes" id="UP000604046"/>
    </source>
</evidence>
<dbReference type="PRINTS" id="PR00111">
    <property type="entry name" value="ABHYDROLASE"/>
</dbReference>
<dbReference type="SUPFAM" id="SSF53474">
    <property type="entry name" value="alpha/beta-Hydrolases"/>
    <property type="match status" value="1"/>
</dbReference>
<dbReference type="EMBL" id="CAJNDS010002688">
    <property type="protein sequence ID" value="CAE7565302.1"/>
    <property type="molecule type" value="Genomic_DNA"/>
</dbReference>
<organism evidence="2 3">
    <name type="scientific">Symbiodinium natans</name>
    <dbReference type="NCBI Taxonomy" id="878477"/>
    <lineage>
        <taxon>Eukaryota</taxon>
        <taxon>Sar</taxon>
        <taxon>Alveolata</taxon>
        <taxon>Dinophyceae</taxon>
        <taxon>Suessiales</taxon>
        <taxon>Symbiodiniaceae</taxon>
        <taxon>Symbiodinium</taxon>
    </lineage>
</organism>
<feature type="domain" description="Serine aminopeptidase S33" evidence="1">
    <location>
        <begin position="12"/>
        <end position="248"/>
    </location>
</feature>
<accession>A0A812U895</accession>
<dbReference type="InterPro" id="IPR051044">
    <property type="entry name" value="MAG_DAG_Lipase"/>
</dbReference>
<dbReference type="InterPro" id="IPR022742">
    <property type="entry name" value="Hydrolase_4"/>
</dbReference>
<evidence type="ECO:0000313" key="2">
    <source>
        <dbReference type="EMBL" id="CAE7565302.1"/>
    </source>
</evidence>